<evidence type="ECO:0000313" key="12">
    <source>
        <dbReference type="Proteomes" id="UP000653127"/>
    </source>
</evidence>
<accession>A0A926I451</accession>
<evidence type="ECO:0000256" key="5">
    <source>
        <dbReference type="ARBA" id="ARBA00022692"/>
    </source>
</evidence>
<comment type="caution">
    <text evidence="11">The sequence shown here is derived from an EMBL/GenBank/DDBJ whole genome shotgun (WGS) entry which is preliminary data.</text>
</comment>
<dbReference type="PANTHER" id="PTHR38662:SF1">
    <property type="entry name" value="COBALT TRANSPORT PROTEIN CBIN"/>
    <property type="match status" value="1"/>
</dbReference>
<dbReference type="GO" id="GO:0015087">
    <property type="term" value="F:cobalt ion transmembrane transporter activity"/>
    <property type="evidence" value="ECO:0007669"/>
    <property type="project" value="UniProtKB-UniRule"/>
</dbReference>
<dbReference type="Pfam" id="PF02553">
    <property type="entry name" value="CbiN"/>
    <property type="match status" value="1"/>
</dbReference>
<evidence type="ECO:0000256" key="2">
    <source>
        <dbReference type="ARBA" id="ARBA00022448"/>
    </source>
</evidence>
<keyword evidence="3 10" id="KW-1003">Cell membrane</keyword>
<evidence type="ECO:0000313" key="11">
    <source>
        <dbReference type="EMBL" id="MBC8546035.1"/>
    </source>
</evidence>
<sequence>MTTKNKRILGIVIALLVCVGLCVYPLMAHPDSEFGGADGAADEIITSIETDYEPWAEPMWAPPGGETESLLFCLQAALGSGVFCFGIGYLAASRKYQKKEQQIDDNR</sequence>
<keyword evidence="1 10" id="KW-0171">Cobalt transport</keyword>
<protein>
    <recommendedName>
        <fullName evidence="10">Cobalt transport protein CbiN</fullName>
    </recommendedName>
    <alternativeName>
        <fullName evidence="10">Energy-coupling factor transporter probable substrate-capture protein CbiN</fullName>
        <shortName evidence="10">ECF transporter S component CbiN</shortName>
    </alternativeName>
</protein>
<feature type="transmembrane region" description="Helical" evidence="10">
    <location>
        <begin position="7"/>
        <end position="27"/>
    </location>
</feature>
<evidence type="ECO:0000256" key="8">
    <source>
        <dbReference type="ARBA" id="ARBA00023136"/>
    </source>
</evidence>
<dbReference type="HAMAP" id="MF_00330">
    <property type="entry name" value="CbiN"/>
    <property type="match status" value="1"/>
</dbReference>
<comment type="subunit">
    <text evidence="10">Forms an energy-coupling factor (ECF) transporter complex composed of an ATP-binding protein (A component, CbiO), a transmembrane protein (T component, CbiQ) and 2 possible substrate-capture proteins (S components, CbiM and CbiN) of unknown stoichimetry.</text>
</comment>
<feature type="transmembrane region" description="Helical" evidence="10">
    <location>
        <begin position="69"/>
        <end position="92"/>
    </location>
</feature>
<dbReference type="GO" id="GO:0009236">
    <property type="term" value="P:cobalamin biosynthetic process"/>
    <property type="evidence" value="ECO:0007669"/>
    <property type="project" value="UniProtKB-UniRule"/>
</dbReference>
<keyword evidence="6 10" id="KW-1133">Transmembrane helix</keyword>
<keyword evidence="2 10" id="KW-0813">Transport</keyword>
<dbReference type="InterPro" id="IPR003705">
    <property type="entry name" value="CbiN"/>
</dbReference>
<evidence type="ECO:0000256" key="9">
    <source>
        <dbReference type="ARBA" id="ARBA00023285"/>
    </source>
</evidence>
<dbReference type="GO" id="GO:0005886">
    <property type="term" value="C:plasma membrane"/>
    <property type="evidence" value="ECO:0007669"/>
    <property type="project" value="UniProtKB-SubCell"/>
</dbReference>
<organism evidence="11 12">
    <name type="scientific">Ligaoa zhengdingensis</name>
    <dbReference type="NCBI Taxonomy" id="2763658"/>
    <lineage>
        <taxon>Bacteria</taxon>
        <taxon>Bacillati</taxon>
        <taxon>Bacillota</taxon>
        <taxon>Clostridia</taxon>
        <taxon>Eubacteriales</taxon>
        <taxon>Oscillospiraceae</taxon>
        <taxon>Ligaoa</taxon>
    </lineage>
</organism>
<keyword evidence="9 10" id="KW-0170">Cobalt</keyword>
<evidence type="ECO:0000256" key="10">
    <source>
        <dbReference type="HAMAP-Rule" id="MF_00330"/>
    </source>
</evidence>
<keyword evidence="7 10" id="KW-0406">Ion transport</keyword>
<comment type="pathway">
    <text evidence="10">Cofactor biosynthesis; adenosylcobalamin biosynthesis.</text>
</comment>
<gene>
    <name evidence="10" type="primary">cbiN</name>
    <name evidence="11" type="ORF">H8711_03680</name>
</gene>
<keyword evidence="5 10" id="KW-0812">Transmembrane</keyword>
<proteinExistence type="inferred from homology"/>
<dbReference type="PANTHER" id="PTHR38662">
    <property type="entry name" value="COBALT TRANSPORT PROTEIN CBIN"/>
    <property type="match status" value="1"/>
</dbReference>
<keyword evidence="8 10" id="KW-0472">Membrane</keyword>
<evidence type="ECO:0000256" key="6">
    <source>
        <dbReference type="ARBA" id="ARBA00022989"/>
    </source>
</evidence>
<evidence type="ECO:0000256" key="1">
    <source>
        <dbReference type="ARBA" id="ARBA00022426"/>
    </source>
</evidence>
<comment type="subcellular location">
    <subcellularLocation>
        <location evidence="10">Cell membrane</location>
        <topology evidence="10">Multi-pass membrane protein</topology>
    </subcellularLocation>
</comment>
<evidence type="ECO:0000256" key="3">
    <source>
        <dbReference type="ARBA" id="ARBA00022475"/>
    </source>
</evidence>
<keyword evidence="4 10" id="KW-0169">Cobalamin biosynthesis</keyword>
<keyword evidence="12" id="KW-1185">Reference proteome</keyword>
<dbReference type="NCBIfam" id="NF002780">
    <property type="entry name" value="PRK02898.1"/>
    <property type="match status" value="1"/>
</dbReference>
<evidence type="ECO:0000256" key="4">
    <source>
        <dbReference type="ARBA" id="ARBA00022573"/>
    </source>
</evidence>
<reference evidence="11" key="1">
    <citation type="submission" date="2020-08" db="EMBL/GenBank/DDBJ databases">
        <title>Genome public.</title>
        <authorList>
            <person name="Liu C."/>
            <person name="Sun Q."/>
        </authorList>
    </citation>
    <scope>NUCLEOTIDE SEQUENCE</scope>
    <source>
        <strain evidence="11">NSJ-31</strain>
    </source>
</reference>
<dbReference type="EMBL" id="JACRST010000003">
    <property type="protein sequence ID" value="MBC8546035.1"/>
    <property type="molecule type" value="Genomic_DNA"/>
</dbReference>
<dbReference type="RefSeq" id="WP_249282187.1">
    <property type="nucleotide sequence ID" value="NZ_JACRST010000003.1"/>
</dbReference>
<dbReference type="Proteomes" id="UP000653127">
    <property type="component" value="Unassembled WGS sequence"/>
</dbReference>
<evidence type="ECO:0000256" key="7">
    <source>
        <dbReference type="ARBA" id="ARBA00023065"/>
    </source>
</evidence>
<comment type="function">
    <text evidence="10">Part of the energy-coupling factor (ECF) transporter complex CbiMNOQ involved in cobalt import.</text>
</comment>
<comment type="similarity">
    <text evidence="10">Belongs to the CbiN family.</text>
</comment>
<name>A0A926I451_9FIRM</name>
<dbReference type="AlphaFoldDB" id="A0A926I451"/>